<reference evidence="2" key="1">
    <citation type="journal article" date="2022" name="bioRxiv">
        <title>Sequencing and chromosome-scale assembly of the giantPleurodeles waltlgenome.</title>
        <authorList>
            <person name="Brown T."/>
            <person name="Elewa A."/>
            <person name="Iarovenko S."/>
            <person name="Subramanian E."/>
            <person name="Araus A.J."/>
            <person name="Petzold A."/>
            <person name="Susuki M."/>
            <person name="Suzuki K.-i.T."/>
            <person name="Hayashi T."/>
            <person name="Toyoda A."/>
            <person name="Oliveira C."/>
            <person name="Osipova E."/>
            <person name="Leigh N.D."/>
            <person name="Simon A."/>
            <person name="Yun M.H."/>
        </authorList>
    </citation>
    <scope>NUCLEOTIDE SEQUENCE</scope>
    <source>
        <strain evidence="2">20211129_DDA</strain>
        <tissue evidence="2">Liver</tissue>
    </source>
</reference>
<evidence type="ECO:0000313" key="2">
    <source>
        <dbReference type="EMBL" id="KAJ1174341.1"/>
    </source>
</evidence>
<protein>
    <submittedName>
        <fullName evidence="2">Uncharacterized protein</fullName>
    </submittedName>
</protein>
<feature type="region of interest" description="Disordered" evidence="1">
    <location>
        <begin position="46"/>
        <end position="185"/>
    </location>
</feature>
<keyword evidence="3" id="KW-1185">Reference proteome</keyword>
<accession>A0AAV7TE16</accession>
<dbReference type="Proteomes" id="UP001066276">
    <property type="component" value="Chromosome 4_1"/>
</dbReference>
<comment type="caution">
    <text evidence="2">The sequence shown here is derived from an EMBL/GenBank/DDBJ whole genome shotgun (WGS) entry which is preliminary data.</text>
</comment>
<proteinExistence type="predicted"/>
<gene>
    <name evidence="2" type="ORF">NDU88_006163</name>
</gene>
<sequence>MSSRLAGLFGLCRGPRYVADSLGRCPPRSARVGPSSQGIVVPELRAPGALSLPPPRTDPQQSGGGRVIGPMAGACQSGARERKNSGMSLPLPGRAETLQRRRVSALPEATASGPLPGCHTSGSVSLEPSLRDTPRGRHRPPNTAETASRPRGEVFVPSLHSRPRPSRLAEQRDQVAITLRGQTTPPDILSCWDLVGN</sequence>
<evidence type="ECO:0000256" key="1">
    <source>
        <dbReference type="SAM" id="MobiDB-lite"/>
    </source>
</evidence>
<evidence type="ECO:0000313" key="3">
    <source>
        <dbReference type="Proteomes" id="UP001066276"/>
    </source>
</evidence>
<dbReference type="EMBL" id="JANPWB010000007">
    <property type="protein sequence ID" value="KAJ1174341.1"/>
    <property type="molecule type" value="Genomic_DNA"/>
</dbReference>
<dbReference type="AlphaFoldDB" id="A0AAV7TE16"/>
<name>A0AAV7TE16_PLEWA</name>
<organism evidence="2 3">
    <name type="scientific">Pleurodeles waltl</name>
    <name type="common">Iberian ribbed newt</name>
    <dbReference type="NCBI Taxonomy" id="8319"/>
    <lineage>
        <taxon>Eukaryota</taxon>
        <taxon>Metazoa</taxon>
        <taxon>Chordata</taxon>
        <taxon>Craniata</taxon>
        <taxon>Vertebrata</taxon>
        <taxon>Euteleostomi</taxon>
        <taxon>Amphibia</taxon>
        <taxon>Batrachia</taxon>
        <taxon>Caudata</taxon>
        <taxon>Salamandroidea</taxon>
        <taxon>Salamandridae</taxon>
        <taxon>Pleurodelinae</taxon>
        <taxon>Pleurodeles</taxon>
    </lineage>
</organism>